<name>A0A371R1C6_9CREN</name>
<protein>
    <submittedName>
        <fullName evidence="1">TrmB family transcriptional regulator</fullName>
    </submittedName>
</protein>
<gene>
    <name evidence="1" type="ORF">CGL51_03295</name>
    <name evidence="2" type="ORF">CGL52_01780</name>
</gene>
<accession>A0A371R1C6</accession>
<reference evidence="3 4" key="1">
    <citation type="submission" date="2017-07" db="EMBL/GenBank/DDBJ databases">
        <title>Draft genome sequence of aerobic hyperthermophilic archaea, Pyrobaculum aerophilum YKB31 and YKB32.</title>
        <authorList>
            <person name="Mochizuki T."/>
            <person name="Berliner A.J."/>
            <person name="Yoshida-Takashima Y."/>
            <person name="Takaki Y."/>
            <person name="Nunoura T."/>
            <person name="Takai K."/>
        </authorList>
    </citation>
    <scope>NUCLEOTIDE SEQUENCE [LARGE SCALE GENOMIC DNA]</scope>
    <source>
        <strain evidence="1 4">YKB31</strain>
        <strain evidence="2 3">YKB32</strain>
    </source>
</reference>
<evidence type="ECO:0000313" key="1">
    <source>
        <dbReference type="EMBL" id="RFA97250.1"/>
    </source>
</evidence>
<proteinExistence type="predicted"/>
<dbReference type="EMBL" id="NMUF01000003">
    <property type="protein sequence ID" value="RFB00103.1"/>
    <property type="molecule type" value="Genomic_DNA"/>
</dbReference>
<organism evidence="1 4">
    <name type="scientific">Pyrobaculum aerophilum</name>
    <dbReference type="NCBI Taxonomy" id="13773"/>
    <lineage>
        <taxon>Archaea</taxon>
        <taxon>Thermoproteota</taxon>
        <taxon>Thermoprotei</taxon>
        <taxon>Thermoproteales</taxon>
        <taxon>Thermoproteaceae</taxon>
        <taxon>Pyrobaculum</taxon>
    </lineage>
</organism>
<dbReference type="Proteomes" id="UP000256877">
    <property type="component" value="Unassembled WGS sequence"/>
</dbReference>
<sequence>MQNQLEKRIVEIVVTHHHDNDTTLRNLSKITGAPYSTVRRAVYRLEREGVVRVLKLQNEYLVKIRNMARAWELGYLPSVYLTYGSGHVAPIVAYRNGFYLSDEAYISLPFKIKKHEALDVVLDLEMKSREVMEDAISYMGEWPRFTALFYRTTLQPAVDIFVQWARRNGLEPGDWMPPAYGFFAFLLYVVRKLTGLEWKDAYCKALELVASYISETKAGDSPTEEFVQKILAEMEKWPCTK</sequence>
<evidence type="ECO:0000313" key="2">
    <source>
        <dbReference type="EMBL" id="RFB00103.1"/>
    </source>
</evidence>
<evidence type="ECO:0000313" key="4">
    <source>
        <dbReference type="Proteomes" id="UP000257123"/>
    </source>
</evidence>
<dbReference type="EMBL" id="NMUE01000007">
    <property type="protein sequence ID" value="RFA97250.1"/>
    <property type="molecule type" value="Genomic_DNA"/>
</dbReference>
<dbReference type="OrthoDB" id="27686at2157"/>
<dbReference type="SUPFAM" id="SSF46785">
    <property type="entry name" value="Winged helix' DNA-binding domain"/>
    <property type="match status" value="1"/>
</dbReference>
<dbReference type="InterPro" id="IPR036390">
    <property type="entry name" value="WH_DNA-bd_sf"/>
</dbReference>
<comment type="caution">
    <text evidence="1">The sequence shown here is derived from an EMBL/GenBank/DDBJ whole genome shotgun (WGS) entry which is preliminary data.</text>
</comment>
<evidence type="ECO:0000313" key="3">
    <source>
        <dbReference type="Proteomes" id="UP000256877"/>
    </source>
</evidence>
<dbReference type="Proteomes" id="UP000257123">
    <property type="component" value="Unassembled WGS sequence"/>
</dbReference>
<dbReference type="RefSeq" id="WP_116420677.1">
    <property type="nucleotide sequence ID" value="NZ_JAOAJA010000005.1"/>
</dbReference>
<dbReference type="AlphaFoldDB" id="A0A371R1C6"/>